<accession>A0A7J5ZD40</accession>
<evidence type="ECO:0000256" key="1">
    <source>
        <dbReference type="SAM" id="MobiDB-lite"/>
    </source>
</evidence>
<dbReference type="Proteomes" id="UP000518266">
    <property type="component" value="Unassembled WGS sequence"/>
</dbReference>
<gene>
    <name evidence="2" type="ORF">F7725_021348</name>
</gene>
<keyword evidence="3" id="KW-1185">Reference proteome</keyword>
<dbReference type="Gene3D" id="3.30.70.1820">
    <property type="entry name" value="L1 transposable element, RRM domain"/>
    <property type="match status" value="2"/>
</dbReference>
<name>A0A7J5ZD40_DISMA</name>
<organism evidence="2 3">
    <name type="scientific">Dissostichus mawsoni</name>
    <name type="common">Antarctic cod</name>
    <dbReference type="NCBI Taxonomy" id="36200"/>
    <lineage>
        <taxon>Eukaryota</taxon>
        <taxon>Metazoa</taxon>
        <taxon>Chordata</taxon>
        <taxon>Craniata</taxon>
        <taxon>Vertebrata</taxon>
        <taxon>Euteleostomi</taxon>
        <taxon>Actinopterygii</taxon>
        <taxon>Neopterygii</taxon>
        <taxon>Teleostei</taxon>
        <taxon>Neoteleostei</taxon>
        <taxon>Acanthomorphata</taxon>
        <taxon>Eupercaria</taxon>
        <taxon>Perciformes</taxon>
        <taxon>Notothenioidei</taxon>
        <taxon>Nototheniidae</taxon>
        <taxon>Dissostichus</taxon>
    </lineage>
</organism>
<dbReference type="EMBL" id="JAAKFY010000003">
    <property type="protein sequence ID" value="KAF3858949.1"/>
    <property type="molecule type" value="Genomic_DNA"/>
</dbReference>
<evidence type="ECO:0000313" key="2">
    <source>
        <dbReference type="EMBL" id="KAF3858949.1"/>
    </source>
</evidence>
<dbReference type="InterPro" id="IPR004244">
    <property type="entry name" value="Transposase_22"/>
</dbReference>
<reference evidence="2 3" key="1">
    <citation type="submission" date="2020-03" db="EMBL/GenBank/DDBJ databases">
        <title>Dissostichus mawsoni Genome sequencing and assembly.</title>
        <authorList>
            <person name="Park H."/>
        </authorList>
    </citation>
    <scope>NUCLEOTIDE SEQUENCE [LARGE SCALE GENOMIC DNA]</scope>
    <source>
        <strain evidence="2">DM0001</strain>
        <tissue evidence="2">Muscle</tissue>
    </source>
</reference>
<dbReference type="PANTHER" id="PTHR11505">
    <property type="entry name" value="L1 TRANSPOSABLE ELEMENT-RELATED"/>
    <property type="match status" value="1"/>
</dbReference>
<comment type="caution">
    <text evidence="2">The sequence shown here is derived from an EMBL/GenBank/DDBJ whole genome shotgun (WGS) entry which is preliminary data.</text>
</comment>
<feature type="compositionally biased region" description="Polar residues" evidence="1">
    <location>
        <begin position="424"/>
        <end position="435"/>
    </location>
</feature>
<proteinExistence type="predicted"/>
<feature type="non-terminal residue" evidence="2">
    <location>
        <position position="599"/>
    </location>
</feature>
<feature type="region of interest" description="Disordered" evidence="1">
    <location>
        <begin position="575"/>
        <end position="599"/>
    </location>
</feature>
<dbReference type="OrthoDB" id="10059413at2759"/>
<protein>
    <submittedName>
        <fullName evidence="2">Uncharacterized protein</fullName>
    </submittedName>
</protein>
<feature type="region of interest" description="Disordered" evidence="1">
    <location>
        <begin position="424"/>
        <end position="448"/>
    </location>
</feature>
<dbReference type="AlphaFoldDB" id="A0A7J5ZD40"/>
<evidence type="ECO:0000313" key="3">
    <source>
        <dbReference type="Proteomes" id="UP000518266"/>
    </source>
</evidence>
<sequence>MLALEATCATLKDSNAKLLAKVTDLESRSRRNNIRIVGLPESIEGPHPSTFFPKLLMEILGEGVLDSPPECDRAHRSVTDKPKPGQRPRPVIIRVHRYQQKENIIREARARRGKLQYQGTPIAIYEDYAPEVMEQRYKYREVMAELYNLGLKPALLFPARLSIVSKEGGKKRFSSVAEAKGYLASIPSERHCKLYCWECLLFATDRFGVWSHTGFANFSCLTKAATRHQSTAGHLQAMKRVALKEVFDHILEHHEEYDGDTMLSADGFNARLDDFEFCFLLETFNGIFKHSDVLFGILQKQTLDVQFCLQHKQGVVRGSQTRAFIESPCQSYRKDKLHVHMASEHHKIACQRQSGLTTGNTVLASFEPTVVLEHEAVQEIAHHTNYPALLDLANLLGCTYFDKLNECLSNFFVVELSKTHGSRGKSQQQTKLFSSQDKEANKMATSASKASEQPLTLVMLVGELEKLRKDPLSKKITDTVATHTATITGMETALSTHSDGITTLERELETTNQVNDRLQLAVEDLVSRSKRQNLHVTGNPEGMEGDDARLFITTLFKKVVGDPQLDTLELDRAHRSLAPKPPQGSRPLIVASINMPRKN</sequence>